<organism evidence="2 3">
    <name type="scientific">Pelagicoccus albus</name>
    <dbReference type="NCBI Taxonomy" id="415222"/>
    <lineage>
        <taxon>Bacteria</taxon>
        <taxon>Pseudomonadati</taxon>
        <taxon>Verrucomicrobiota</taxon>
        <taxon>Opitutia</taxon>
        <taxon>Puniceicoccales</taxon>
        <taxon>Pelagicoccaceae</taxon>
        <taxon>Pelagicoccus</taxon>
    </lineage>
</organism>
<accession>A0A7X1EBC6</accession>
<proteinExistence type="predicted"/>
<evidence type="ECO:0000256" key="1">
    <source>
        <dbReference type="SAM" id="MobiDB-lite"/>
    </source>
</evidence>
<dbReference type="InterPro" id="IPR011990">
    <property type="entry name" value="TPR-like_helical_dom_sf"/>
</dbReference>
<dbReference type="SUPFAM" id="SSF48452">
    <property type="entry name" value="TPR-like"/>
    <property type="match status" value="2"/>
</dbReference>
<protein>
    <submittedName>
        <fullName evidence="2">Tetratricopeptide repeat protein</fullName>
    </submittedName>
</protein>
<gene>
    <name evidence="2" type="ORF">H5P27_16510</name>
</gene>
<dbReference type="EMBL" id="JACHVC010000013">
    <property type="protein sequence ID" value="MBC2607657.1"/>
    <property type="molecule type" value="Genomic_DNA"/>
</dbReference>
<dbReference type="Pfam" id="PF13432">
    <property type="entry name" value="TPR_16"/>
    <property type="match status" value="1"/>
</dbReference>
<dbReference type="Gene3D" id="1.25.40.10">
    <property type="entry name" value="Tetratricopeptide repeat domain"/>
    <property type="match status" value="2"/>
</dbReference>
<feature type="compositionally biased region" description="Basic and acidic residues" evidence="1">
    <location>
        <begin position="205"/>
        <end position="214"/>
    </location>
</feature>
<dbReference type="Proteomes" id="UP000526501">
    <property type="component" value="Unassembled WGS sequence"/>
</dbReference>
<comment type="caution">
    <text evidence="2">The sequence shown here is derived from an EMBL/GenBank/DDBJ whole genome shotgun (WGS) entry which is preliminary data.</text>
</comment>
<sequence length="468" mass="52824">MPEIPLKSLDTRIKKRVDNARTALDRGNYEYAIEICSSILLDTPGCLEIRELLRQAQSSVFAKNGQSIWSKSKGLLTAQTLVAYGKPYIKKNPSLAMGYGERALRYDPLHKGALSLVAAGAEKLDLPETAVFCLEKICTKETKDFNLLHRYCEALISLGDTNRAVAVAERLKALKPESSIIQELVKSASVAHSINRGNWAEEEHDFRSKLKEEPSSEESEQGSRFLDLQADGAVGTVDLIDAIHRDPQNLDLYKRLVRASLKSDEYRTALSWLDKAAQLPQAASDVSLKQLRNEIMIRATELELQNLQRDPSAAQKDPKDRIQKLEHDLESLKIEESRKIVEQFPNDYAQRLNLGELLLGAGKVDEAIREFQISQRSTSLKRRSCVMLGRCFFRKRLYDLALEQFSVVEHESPLMDDFKKDVLYSAAECSEALGDVDSAIRRYKLIYSNDIGFRDVAAKIDSFYSETD</sequence>
<reference evidence="2 3" key="1">
    <citation type="submission" date="2020-07" db="EMBL/GenBank/DDBJ databases">
        <authorList>
            <person name="Feng X."/>
        </authorList>
    </citation>
    <scope>NUCLEOTIDE SEQUENCE [LARGE SCALE GENOMIC DNA]</scope>
    <source>
        <strain evidence="2 3">JCM23202</strain>
    </source>
</reference>
<evidence type="ECO:0000313" key="3">
    <source>
        <dbReference type="Proteomes" id="UP000526501"/>
    </source>
</evidence>
<dbReference type="AlphaFoldDB" id="A0A7X1EBC6"/>
<name>A0A7X1EBC6_9BACT</name>
<keyword evidence="3" id="KW-1185">Reference proteome</keyword>
<feature type="region of interest" description="Disordered" evidence="1">
    <location>
        <begin position="205"/>
        <end position="225"/>
    </location>
</feature>
<dbReference type="RefSeq" id="WP_185661528.1">
    <property type="nucleotide sequence ID" value="NZ_CAWPOO010000013.1"/>
</dbReference>
<evidence type="ECO:0000313" key="2">
    <source>
        <dbReference type="EMBL" id="MBC2607657.1"/>
    </source>
</evidence>